<name>A0AAD3CTR6_9STRA</name>
<proteinExistence type="predicted"/>
<sequence length="135" mass="15407">MALARLNKKHEILAYNVIAMSVHIIIISAVALIFSIKNYRELPLSIDEETRKSLKNGISVSLLMLCNFTAFIGVAIKVFCGSAYERSWILRGIFRWFVQWHVLVLLLTIGLTAPYFLMDKSDYYQYQGTGTETPL</sequence>
<organism evidence="2 3">
    <name type="scientific">Chaetoceros tenuissimus</name>
    <dbReference type="NCBI Taxonomy" id="426638"/>
    <lineage>
        <taxon>Eukaryota</taxon>
        <taxon>Sar</taxon>
        <taxon>Stramenopiles</taxon>
        <taxon>Ochrophyta</taxon>
        <taxon>Bacillariophyta</taxon>
        <taxon>Coscinodiscophyceae</taxon>
        <taxon>Chaetocerotophycidae</taxon>
        <taxon>Chaetocerotales</taxon>
        <taxon>Chaetocerotaceae</taxon>
        <taxon>Chaetoceros</taxon>
    </lineage>
</organism>
<keyword evidence="1" id="KW-0812">Transmembrane</keyword>
<keyword evidence="1" id="KW-1133">Transmembrane helix</keyword>
<feature type="transmembrane region" description="Helical" evidence="1">
    <location>
        <begin position="97"/>
        <end position="117"/>
    </location>
</feature>
<reference evidence="2 3" key="1">
    <citation type="journal article" date="2021" name="Sci. Rep.">
        <title>The genome of the diatom Chaetoceros tenuissimus carries an ancient integrated fragment of an extant virus.</title>
        <authorList>
            <person name="Hongo Y."/>
            <person name="Kimura K."/>
            <person name="Takaki Y."/>
            <person name="Yoshida Y."/>
            <person name="Baba S."/>
            <person name="Kobayashi G."/>
            <person name="Nagasaki K."/>
            <person name="Hano T."/>
            <person name="Tomaru Y."/>
        </authorList>
    </citation>
    <scope>NUCLEOTIDE SEQUENCE [LARGE SCALE GENOMIC DNA]</scope>
    <source>
        <strain evidence="2 3">NIES-3715</strain>
    </source>
</reference>
<feature type="transmembrane region" description="Helical" evidence="1">
    <location>
        <begin position="56"/>
        <end position="76"/>
    </location>
</feature>
<evidence type="ECO:0000313" key="2">
    <source>
        <dbReference type="EMBL" id="GFH51793.1"/>
    </source>
</evidence>
<accession>A0AAD3CTR6</accession>
<protein>
    <submittedName>
        <fullName evidence="2">Uncharacterized protein</fullName>
    </submittedName>
</protein>
<dbReference type="AlphaFoldDB" id="A0AAD3CTR6"/>
<dbReference type="EMBL" id="BLLK01000045">
    <property type="protein sequence ID" value="GFH51793.1"/>
    <property type="molecule type" value="Genomic_DNA"/>
</dbReference>
<comment type="caution">
    <text evidence="2">The sequence shown here is derived from an EMBL/GenBank/DDBJ whole genome shotgun (WGS) entry which is preliminary data.</text>
</comment>
<evidence type="ECO:0000256" key="1">
    <source>
        <dbReference type="SAM" id="Phobius"/>
    </source>
</evidence>
<gene>
    <name evidence="2" type="ORF">CTEN210_08269</name>
</gene>
<keyword evidence="1" id="KW-0472">Membrane</keyword>
<feature type="transmembrane region" description="Helical" evidence="1">
    <location>
        <begin position="12"/>
        <end position="36"/>
    </location>
</feature>
<keyword evidence="3" id="KW-1185">Reference proteome</keyword>
<dbReference type="Proteomes" id="UP001054902">
    <property type="component" value="Unassembled WGS sequence"/>
</dbReference>
<evidence type="ECO:0000313" key="3">
    <source>
        <dbReference type="Proteomes" id="UP001054902"/>
    </source>
</evidence>